<dbReference type="GO" id="GO:0097602">
    <property type="term" value="F:cullin family protein binding"/>
    <property type="evidence" value="ECO:0007669"/>
    <property type="project" value="TreeGrafter"/>
</dbReference>
<sequence>MFNSLRGRSSPTAHTAEDASTNKDKGESEDDSIGVESIDQYTRLLGVNMYNFEFFVLCEILQPGTLGQISRKEFVNGWKNQTRSPGVPLEPSMDEHKKFIRSRIQQLPRDPVLFKKVYRQTFMSGKESHQKAIPKEVAITFWDELFSPTLRPWKTAKVDWLDAWERYLADNWKRSVNKDMWNQTLEFAIKTMEDETLSFWTENQAWPGVIDDFVVWCREEGVVASPKKNADGMEVDE</sequence>
<organism evidence="4 5">
    <name type="scientific">Cercophora newfieldiana</name>
    <dbReference type="NCBI Taxonomy" id="92897"/>
    <lineage>
        <taxon>Eukaryota</taxon>
        <taxon>Fungi</taxon>
        <taxon>Dikarya</taxon>
        <taxon>Ascomycota</taxon>
        <taxon>Pezizomycotina</taxon>
        <taxon>Sordariomycetes</taxon>
        <taxon>Sordariomycetidae</taxon>
        <taxon>Sordariales</taxon>
        <taxon>Lasiosphaeriaceae</taxon>
        <taxon>Cercophora</taxon>
    </lineage>
</organism>
<comment type="caution">
    <text evidence="4">The sequence shown here is derived from an EMBL/GenBank/DDBJ whole genome shotgun (WGS) entry which is preliminary data.</text>
</comment>
<dbReference type="InterPro" id="IPR005176">
    <property type="entry name" value="PONY_dom"/>
</dbReference>
<dbReference type="Pfam" id="PF03556">
    <property type="entry name" value="Cullin_binding"/>
    <property type="match status" value="1"/>
</dbReference>
<dbReference type="Proteomes" id="UP001174936">
    <property type="component" value="Unassembled WGS sequence"/>
</dbReference>
<dbReference type="PANTHER" id="PTHR12281:SF31">
    <property type="entry name" value="DCN1-LIKE PROTEIN 3"/>
    <property type="match status" value="1"/>
</dbReference>
<evidence type="ECO:0000313" key="4">
    <source>
        <dbReference type="EMBL" id="KAK0647168.1"/>
    </source>
</evidence>
<dbReference type="InterPro" id="IPR042460">
    <property type="entry name" value="DCN1-like_PONY"/>
</dbReference>
<reference evidence="4" key="1">
    <citation type="submission" date="2023-06" db="EMBL/GenBank/DDBJ databases">
        <title>Genome-scale phylogeny and comparative genomics of the fungal order Sordariales.</title>
        <authorList>
            <consortium name="Lawrence Berkeley National Laboratory"/>
            <person name="Hensen N."/>
            <person name="Bonometti L."/>
            <person name="Westerberg I."/>
            <person name="Brannstrom I.O."/>
            <person name="Guillou S."/>
            <person name="Cros-Aarteil S."/>
            <person name="Calhoun S."/>
            <person name="Haridas S."/>
            <person name="Kuo A."/>
            <person name="Mondo S."/>
            <person name="Pangilinan J."/>
            <person name="Riley R."/>
            <person name="Labutti K."/>
            <person name="Andreopoulos B."/>
            <person name="Lipzen A."/>
            <person name="Chen C."/>
            <person name="Yanf M."/>
            <person name="Daum C."/>
            <person name="Ng V."/>
            <person name="Clum A."/>
            <person name="Steindorff A."/>
            <person name="Ohm R."/>
            <person name="Martin F."/>
            <person name="Silar P."/>
            <person name="Natvig D."/>
            <person name="Lalanne C."/>
            <person name="Gautier V."/>
            <person name="Ament-Velasquez S.L."/>
            <person name="Kruys A."/>
            <person name="Hutchinson M.I."/>
            <person name="Powell A.J."/>
            <person name="Barry K."/>
            <person name="Miller A.N."/>
            <person name="Grigoriev I.V."/>
            <person name="Debuchy R."/>
            <person name="Gladieux P."/>
            <person name="Thoren M.H."/>
            <person name="Johannesson H."/>
        </authorList>
    </citation>
    <scope>NUCLEOTIDE SEQUENCE</scope>
    <source>
        <strain evidence="4">SMH2532-1</strain>
    </source>
</reference>
<evidence type="ECO:0000313" key="5">
    <source>
        <dbReference type="Proteomes" id="UP001174936"/>
    </source>
</evidence>
<name>A0AA40CRV7_9PEZI</name>
<protein>
    <recommendedName>
        <fullName evidence="1">Defective in cullin neddylation protein</fullName>
    </recommendedName>
</protein>
<dbReference type="GO" id="GO:0031624">
    <property type="term" value="F:ubiquitin conjugating enzyme binding"/>
    <property type="evidence" value="ECO:0007669"/>
    <property type="project" value="TreeGrafter"/>
</dbReference>
<proteinExistence type="predicted"/>
<comment type="function">
    <text evidence="1">Neddylation of cullins play an essential role in the regulation of SCF-type complexes activity.</text>
</comment>
<dbReference type="GO" id="GO:0045116">
    <property type="term" value="P:protein neddylation"/>
    <property type="evidence" value="ECO:0007669"/>
    <property type="project" value="TreeGrafter"/>
</dbReference>
<evidence type="ECO:0000256" key="1">
    <source>
        <dbReference type="RuleBase" id="RU410713"/>
    </source>
</evidence>
<dbReference type="GO" id="GO:0032182">
    <property type="term" value="F:ubiquitin-like protein binding"/>
    <property type="evidence" value="ECO:0007669"/>
    <property type="project" value="TreeGrafter"/>
</dbReference>
<dbReference type="PROSITE" id="PS51229">
    <property type="entry name" value="DCUN1"/>
    <property type="match status" value="1"/>
</dbReference>
<evidence type="ECO:0000256" key="2">
    <source>
        <dbReference type="SAM" id="MobiDB-lite"/>
    </source>
</evidence>
<feature type="compositionally biased region" description="Basic and acidic residues" evidence="2">
    <location>
        <begin position="15"/>
        <end position="26"/>
    </location>
</feature>
<dbReference type="EMBL" id="JAULSV010000004">
    <property type="protein sequence ID" value="KAK0647168.1"/>
    <property type="molecule type" value="Genomic_DNA"/>
</dbReference>
<dbReference type="InterPro" id="IPR014764">
    <property type="entry name" value="DCN-prot"/>
</dbReference>
<feature type="compositionally biased region" description="Polar residues" evidence="2">
    <location>
        <begin position="1"/>
        <end position="13"/>
    </location>
</feature>
<gene>
    <name evidence="4" type="ORF">B0T16DRAFT_329733</name>
</gene>
<dbReference type="Gene3D" id="1.10.238.200">
    <property type="entry name" value="Cullin, PONY binding domain"/>
    <property type="match status" value="1"/>
</dbReference>
<accession>A0AA40CRV7</accession>
<feature type="region of interest" description="Disordered" evidence="2">
    <location>
        <begin position="1"/>
        <end position="32"/>
    </location>
</feature>
<keyword evidence="5" id="KW-1185">Reference proteome</keyword>
<dbReference type="AlphaFoldDB" id="A0AA40CRV7"/>
<dbReference type="GO" id="GO:0000151">
    <property type="term" value="C:ubiquitin ligase complex"/>
    <property type="evidence" value="ECO:0007669"/>
    <property type="project" value="TreeGrafter"/>
</dbReference>
<dbReference type="Gene3D" id="1.10.238.10">
    <property type="entry name" value="EF-hand"/>
    <property type="match status" value="1"/>
</dbReference>
<feature type="domain" description="DCUN1" evidence="3">
    <location>
        <begin position="1"/>
        <end position="218"/>
    </location>
</feature>
<evidence type="ECO:0000259" key="3">
    <source>
        <dbReference type="PROSITE" id="PS51229"/>
    </source>
</evidence>
<dbReference type="PANTHER" id="PTHR12281">
    <property type="entry name" value="RP42 RELATED"/>
    <property type="match status" value="1"/>
</dbReference>